<dbReference type="Gene3D" id="3.60.90.10">
    <property type="entry name" value="S-adenosylmethionine decarboxylase"/>
    <property type="match status" value="1"/>
</dbReference>
<proteinExistence type="inferred from homology"/>
<comment type="caution">
    <text evidence="10">The sequence shown here is derived from an EMBL/GenBank/DDBJ whole genome shotgun (WGS) entry which is preliminary data.</text>
</comment>
<dbReference type="PANTHER" id="PTHR33866">
    <property type="entry name" value="S-ADENOSYLMETHIONINE DECARBOXYLASE PROENZYME"/>
    <property type="match status" value="1"/>
</dbReference>
<evidence type="ECO:0000256" key="4">
    <source>
        <dbReference type="ARBA" id="ARBA00023115"/>
    </source>
</evidence>
<evidence type="ECO:0000256" key="8">
    <source>
        <dbReference type="ARBA" id="ARBA00023317"/>
    </source>
</evidence>
<feature type="modified residue" description="Pyruvic acid (Ser); by autocatalysis" evidence="9">
    <location>
        <position position="64"/>
    </location>
</feature>
<dbReference type="InterPro" id="IPR017716">
    <property type="entry name" value="S-AdoMet_deCOase_pro-enz"/>
</dbReference>
<dbReference type="GO" id="GO:0004014">
    <property type="term" value="F:adenosylmethionine decarboxylase activity"/>
    <property type="evidence" value="ECO:0007669"/>
    <property type="project" value="UniProtKB-UniRule"/>
</dbReference>
<feature type="active site" description="Schiff-base intermediate with substrate; via pyruvic acid" evidence="9">
    <location>
        <position position="64"/>
    </location>
</feature>
<comment type="similarity">
    <text evidence="9">Belongs to the prokaryotic AdoMetDC family. Type 1 subfamily.</text>
</comment>
<keyword evidence="9" id="KW-0949">S-adenosyl-L-methionine</keyword>
<keyword evidence="8 9" id="KW-0670">Pyruvate</keyword>
<evidence type="ECO:0000256" key="7">
    <source>
        <dbReference type="ARBA" id="ARBA00023270"/>
    </source>
</evidence>
<feature type="active site" description="Proton acceptor; for processing activity" evidence="9">
    <location>
        <position position="69"/>
    </location>
</feature>
<dbReference type="AlphaFoldDB" id="A0A9D0YN69"/>
<feature type="chain" id="PRO_5039774442" description="S-adenosylmethionine decarboxylase beta chain" evidence="9">
    <location>
        <begin position="1"/>
        <end position="63"/>
    </location>
</feature>
<feature type="chain" id="PRO_5039774443" description="S-adenosylmethionine decarboxylase alpha chain" evidence="9">
    <location>
        <begin position="64"/>
        <end position="134"/>
    </location>
</feature>
<dbReference type="GO" id="GO:0008295">
    <property type="term" value="P:spermidine biosynthetic process"/>
    <property type="evidence" value="ECO:0007669"/>
    <property type="project" value="UniProtKB-UniRule"/>
</dbReference>
<evidence type="ECO:0000256" key="1">
    <source>
        <dbReference type="ARBA" id="ARBA00022793"/>
    </source>
</evidence>
<comment type="function">
    <text evidence="9">Catalyzes the decarboxylation of S-adenosylmethionine to S-adenosylmethioninamine (dcAdoMet), the propylamine donor required for the synthesis of the polyamines spermine and spermidine from the diamine putrescine.</text>
</comment>
<protein>
    <recommendedName>
        <fullName evidence="9">S-adenosylmethionine decarboxylase proenzyme</fullName>
        <shortName evidence="9">AdoMetDC</shortName>
        <shortName evidence="9">SAMDC</shortName>
        <ecNumber evidence="9">4.1.1.50</ecNumber>
    </recommendedName>
    <component>
        <recommendedName>
            <fullName evidence="9">S-adenosylmethionine decarboxylase beta chain</fullName>
        </recommendedName>
    </component>
    <component>
        <recommendedName>
            <fullName evidence="9">S-adenosylmethionine decarboxylase alpha chain</fullName>
        </recommendedName>
    </component>
</protein>
<dbReference type="EC" id="4.1.1.50" evidence="9"/>
<keyword evidence="4 9" id="KW-0620">Polyamine biosynthesis</keyword>
<keyword evidence="5 9" id="KW-0865">Zymogen</keyword>
<comment type="pathway">
    <text evidence="9">Amine and polyamine biosynthesis; S-adenosylmethioninamine biosynthesis; S-adenosylmethioninamine from S-adenosyl-L-methionine: step 1/1.</text>
</comment>
<dbReference type="PANTHER" id="PTHR33866:SF2">
    <property type="entry name" value="S-ADENOSYLMETHIONINE DECARBOXYLASE PROENZYME"/>
    <property type="match status" value="1"/>
</dbReference>
<dbReference type="InterPro" id="IPR016067">
    <property type="entry name" value="S-AdoMet_deCO2ase_core"/>
</dbReference>
<dbReference type="SUPFAM" id="SSF56276">
    <property type="entry name" value="S-adenosylmethionine decarboxylase"/>
    <property type="match status" value="1"/>
</dbReference>
<comment type="subunit">
    <text evidence="9">Heterotetramer of two alpha and two beta chains arranged as a dimer of alpha/beta heterodimers.</text>
</comment>
<gene>
    <name evidence="9" type="primary">speH</name>
    <name evidence="10" type="ORF">EYH37_00165</name>
</gene>
<feature type="active site" description="Proton donor; for catalytic activity" evidence="9">
    <location>
        <position position="84"/>
    </location>
</feature>
<evidence type="ECO:0000256" key="6">
    <source>
        <dbReference type="ARBA" id="ARBA00023239"/>
    </source>
</evidence>
<keyword evidence="3 9" id="KW-0745">Spermidine biosynthesis</keyword>
<comment type="catalytic activity">
    <reaction evidence="9">
        <text>S-adenosyl-L-methionine + H(+) = S-adenosyl 3-(methylsulfanyl)propylamine + CO2</text>
        <dbReference type="Rhea" id="RHEA:15981"/>
        <dbReference type="ChEBI" id="CHEBI:15378"/>
        <dbReference type="ChEBI" id="CHEBI:16526"/>
        <dbReference type="ChEBI" id="CHEBI:57443"/>
        <dbReference type="ChEBI" id="CHEBI:59789"/>
        <dbReference type="EC" id="4.1.1.50"/>
    </reaction>
</comment>
<feature type="site" description="Cleavage (non-hydrolytic); by autolysis" evidence="9">
    <location>
        <begin position="63"/>
        <end position="64"/>
    </location>
</feature>
<name>A0A9D0YN69_AQUAO</name>
<organism evidence="10 11">
    <name type="scientific">Aquifex aeolicus</name>
    <dbReference type="NCBI Taxonomy" id="63363"/>
    <lineage>
        <taxon>Bacteria</taxon>
        <taxon>Pseudomonadati</taxon>
        <taxon>Aquificota</taxon>
        <taxon>Aquificia</taxon>
        <taxon>Aquificales</taxon>
        <taxon>Aquificaceae</taxon>
        <taxon>Aquifex</taxon>
    </lineage>
</organism>
<evidence type="ECO:0000313" key="10">
    <source>
        <dbReference type="EMBL" id="HIP97773.1"/>
    </source>
</evidence>
<dbReference type="GO" id="GO:0005829">
    <property type="term" value="C:cytosol"/>
    <property type="evidence" value="ECO:0007669"/>
    <property type="project" value="TreeGrafter"/>
</dbReference>
<dbReference type="HAMAP" id="MF_00464">
    <property type="entry name" value="AdoMetDC_1"/>
    <property type="match status" value="1"/>
</dbReference>
<evidence type="ECO:0000256" key="3">
    <source>
        <dbReference type="ARBA" id="ARBA00023066"/>
    </source>
</evidence>
<keyword evidence="1 9" id="KW-0210">Decarboxylase</keyword>
<dbReference type="Pfam" id="PF02675">
    <property type="entry name" value="AdoMet_dc"/>
    <property type="match status" value="1"/>
</dbReference>
<evidence type="ECO:0000313" key="11">
    <source>
        <dbReference type="Proteomes" id="UP000606463"/>
    </source>
</evidence>
<keyword evidence="6 9" id="KW-0456">Lyase</keyword>
<evidence type="ECO:0000256" key="2">
    <source>
        <dbReference type="ARBA" id="ARBA00022813"/>
    </source>
</evidence>
<evidence type="ECO:0000256" key="5">
    <source>
        <dbReference type="ARBA" id="ARBA00023145"/>
    </source>
</evidence>
<keyword evidence="7 9" id="KW-0704">Schiff base</keyword>
<dbReference type="EMBL" id="DQVE01000002">
    <property type="protein sequence ID" value="HIP97773.1"/>
    <property type="molecule type" value="Genomic_DNA"/>
</dbReference>
<dbReference type="Proteomes" id="UP000606463">
    <property type="component" value="Unassembled WGS sequence"/>
</dbReference>
<comment type="PTM">
    <text evidence="9">Is synthesized initially as an inactive proenzyme. Formation of the active enzyme involves a self-maturation process in which the active site pyruvoyl group is generated from an internal serine residue via an autocatalytic post-translational modification. Two non-identical subunits are generated from the proenzyme in this reaction, and the pyruvate is formed at the N-terminus of the alpha chain, which is derived from the carboxyl end of the proenzyme. The post-translation cleavage follows an unusual pathway, termed non-hydrolytic serinolysis, in which the side chain hydroxyl group of the serine supplies its oxygen atom to form the C-terminus of the beta chain, while the remainder of the serine residue undergoes an oxidative deamination to produce ammonia and the pyruvoyl group blocking the N-terminus of the alpha chain.</text>
</comment>
<sequence length="134" mass="15020">MAKTLGLHIIADLYGVEDDLIDRVEDIRALLEGAVKYAKLTKISSHYYQFKPHGATGVVLIAESHISIHTWPELGIATVDVYTCGDPEQCVAAMDYIIEKLKPKRVDKKVFERGLIEENQKKTVDLIREGAIKV</sequence>
<evidence type="ECO:0000256" key="9">
    <source>
        <dbReference type="HAMAP-Rule" id="MF_00464"/>
    </source>
</evidence>
<dbReference type="InterPro" id="IPR003826">
    <property type="entry name" value="AdoMetDC_fam_prok"/>
</dbReference>
<keyword evidence="2 9" id="KW-0068">Autocatalytic cleavage</keyword>
<reference evidence="10" key="1">
    <citation type="journal article" date="2020" name="ISME J.">
        <title>Gammaproteobacteria mediating utilization of methyl-, sulfur- and petroleum organic compounds in deep ocean hydrothermal plumes.</title>
        <authorList>
            <person name="Zhou Z."/>
            <person name="Liu Y."/>
            <person name="Pan J."/>
            <person name="Cron B.R."/>
            <person name="Toner B.M."/>
            <person name="Anantharaman K."/>
            <person name="Breier J.A."/>
            <person name="Dick G.J."/>
            <person name="Li M."/>
        </authorList>
    </citation>
    <scope>NUCLEOTIDE SEQUENCE</scope>
    <source>
        <strain evidence="10">SZUA-1501</strain>
    </source>
</reference>
<dbReference type="NCBIfam" id="TIGR03330">
    <property type="entry name" value="SAM_DCase_Bsu"/>
    <property type="match status" value="1"/>
</dbReference>
<comment type="cofactor">
    <cofactor evidence="9">
        <name>pyruvate</name>
        <dbReference type="ChEBI" id="CHEBI:15361"/>
    </cofactor>
    <text evidence="9">Binds 1 pyruvoyl group covalently per subunit.</text>
</comment>
<accession>A0A9D0YN69</accession>